<keyword evidence="2" id="KW-0067">ATP-binding</keyword>
<feature type="transmembrane region" description="Helical" evidence="3">
    <location>
        <begin position="68"/>
        <end position="91"/>
    </location>
</feature>
<evidence type="ECO:0000259" key="4">
    <source>
        <dbReference type="PROSITE" id="PS50901"/>
    </source>
</evidence>
<dbReference type="Gene3D" id="3.40.50.300">
    <property type="entry name" value="P-loop containing nucleotide triphosphate hydrolases"/>
    <property type="match status" value="1"/>
</dbReference>
<keyword evidence="3" id="KW-0812">Transmembrane</keyword>
<proteinExistence type="predicted"/>
<feature type="binding site" evidence="2">
    <location>
        <begin position="234"/>
        <end position="241"/>
    </location>
    <ligand>
        <name>ATP</name>
        <dbReference type="ChEBI" id="CHEBI:30616"/>
    </ligand>
</feature>
<dbReference type="GO" id="GO:0005524">
    <property type="term" value="F:ATP binding"/>
    <property type="evidence" value="ECO:0007669"/>
    <property type="project" value="UniProtKB-UniRule"/>
</dbReference>
<name>A0AAP6BNE8_STRAP</name>
<dbReference type="SUPFAM" id="SSF52540">
    <property type="entry name" value="P-loop containing nucleoside triphosphate hydrolases"/>
    <property type="match status" value="2"/>
</dbReference>
<keyword evidence="3" id="KW-1133">Transmembrane helix</keyword>
<dbReference type="Pfam" id="PF01580">
    <property type="entry name" value="FtsK_SpoIIIE"/>
    <property type="match status" value="1"/>
</dbReference>
<dbReference type="AlphaFoldDB" id="A0AAP6BNE8"/>
<dbReference type="PROSITE" id="PS50901">
    <property type="entry name" value="FTSK"/>
    <property type="match status" value="1"/>
</dbReference>
<sequence length="475" mass="54130">MTPIRTIKEWVSPLSINERKVTYIKVTKTKTQRRKQMLLILAILFISQITLAFVISMLRYFSQENADFVPVSIAVCLISIEVLTILTWIILHSLYSPIEKWRVSTLLKGFAEENDILRKHKSDIDSTQSIRWEYYLDSGMIFIKLFQGGHVSKASSEEIPNALLSYFIKETRESWFLEQYLIGDGFVKMVFSHKPDKSLYIKGYEDFIESKDLNIKLTKRLSWTLKQPMGLIVGPTSSGKTSLLKYLILAYLINNPKNTVYTIDGKGAYLSQSMQIIGDVATNGEDSFKMISYLEDLMEARYAELNADISADEDITHNEKFRHGQVLLVIDEYLALATTMQAEDKLRKPADRLFPQFYAKLMKLIVKGRQASIFVIISGQMIPTSILPSEARDSLGLRIALGRISQSQATEIFNMSKLALPSADSSLYEGVIYLDGIGLENPIVFRTPYYDDKKLPFKGALRVLKSERSLLRSDN</sequence>
<keyword evidence="3" id="KW-0472">Membrane</keyword>
<dbReference type="EMBL" id="JAWWVP010000001">
    <property type="protein sequence ID" value="MDX5039451.1"/>
    <property type="molecule type" value="Genomic_DNA"/>
</dbReference>
<reference evidence="5" key="1">
    <citation type="submission" date="2023-11" db="EMBL/GenBank/DDBJ databases">
        <title>Streptococcus anginosus urogential strains.</title>
        <authorList>
            <person name="Appleberry H."/>
            <person name="Garcia-Israel J."/>
            <person name="Wolfe A."/>
            <person name="Putonti C."/>
        </authorList>
    </citation>
    <scope>NUCLEOTIDE SEQUENCE</scope>
    <source>
        <strain evidence="5">UMB1758</strain>
    </source>
</reference>
<feature type="transmembrane region" description="Helical" evidence="3">
    <location>
        <begin position="38"/>
        <end position="62"/>
    </location>
</feature>
<dbReference type="InterPro" id="IPR027417">
    <property type="entry name" value="P-loop_NTPase"/>
</dbReference>
<dbReference type="SMART" id="SM00382">
    <property type="entry name" value="AAA"/>
    <property type="match status" value="1"/>
</dbReference>
<dbReference type="RefSeq" id="WP_021001773.1">
    <property type="nucleotide sequence ID" value="NZ_CP012805.1"/>
</dbReference>
<dbReference type="InterPro" id="IPR002543">
    <property type="entry name" value="FtsK_dom"/>
</dbReference>
<dbReference type="InterPro" id="IPR003593">
    <property type="entry name" value="AAA+_ATPase"/>
</dbReference>
<gene>
    <name evidence="5" type="ORF">SFH28_01055</name>
</gene>
<comment type="function">
    <text evidence="1">Essential cell division protein that coordinates cell division and chromosome segregation. The N-terminus is involved in assembly of the cell-division machinery. The C-terminus functions as a DNA motor that moves dsDNA in an ATP-dependent manner towards the difSL recombination site, which is located within the replication terminus region. Required for activation of the XerS recombinase, allowing activation of chromosome unlinking by recombination.</text>
</comment>
<dbReference type="GO" id="GO:0003677">
    <property type="term" value="F:DNA binding"/>
    <property type="evidence" value="ECO:0007669"/>
    <property type="project" value="InterPro"/>
</dbReference>
<accession>A0AAP6BNE8</accession>
<evidence type="ECO:0000256" key="2">
    <source>
        <dbReference type="PROSITE-ProRule" id="PRU00289"/>
    </source>
</evidence>
<feature type="domain" description="FtsK" evidence="4">
    <location>
        <begin position="210"/>
        <end position="410"/>
    </location>
</feature>
<protein>
    <submittedName>
        <fullName evidence="5">FtsK/SpoIIIE domain-containing protein</fullName>
    </submittedName>
</protein>
<evidence type="ECO:0000313" key="5">
    <source>
        <dbReference type="EMBL" id="MDX5039451.1"/>
    </source>
</evidence>
<comment type="caution">
    <text evidence="5">The sequence shown here is derived from an EMBL/GenBank/DDBJ whole genome shotgun (WGS) entry which is preliminary data.</text>
</comment>
<evidence type="ECO:0000256" key="1">
    <source>
        <dbReference type="ARBA" id="ARBA00045564"/>
    </source>
</evidence>
<organism evidence="5">
    <name type="scientific">Streptococcus anginosus</name>
    <dbReference type="NCBI Taxonomy" id="1328"/>
    <lineage>
        <taxon>Bacteria</taxon>
        <taxon>Bacillati</taxon>
        <taxon>Bacillota</taxon>
        <taxon>Bacilli</taxon>
        <taxon>Lactobacillales</taxon>
        <taxon>Streptococcaceae</taxon>
        <taxon>Streptococcus</taxon>
        <taxon>Streptococcus anginosus group</taxon>
    </lineage>
</organism>
<keyword evidence="2" id="KW-0547">Nucleotide-binding</keyword>
<evidence type="ECO:0000256" key="3">
    <source>
        <dbReference type="SAM" id="Phobius"/>
    </source>
</evidence>